<comment type="caution">
    <text evidence="1">The sequence shown here is derived from an EMBL/GenBank/DDBJ whole genome shotgun (WGS) entry which is preliminary data.</text>
</comment>
<sequence length="85" mass="10084">MKVVFTKHAKKDKFPILTKHKFYLHEDNVVKVIKDPEHEDKESDKPNIIASKGIDDKHVLRVVYRKEGDIIKIITFYPAEKGRYY</sequence>
<dbReference type="EMBL" id="MHCU01000047">
    <property type="protein sequence ID" value="OGY27169.1"/>
    <property type="molecule type" value="Genomic_DNA"/>
</dbReference>
<name>A0A1G1WHG6_9BACT</name>
<gene>
    <name evidence="1" type="ORF">A2Z42_01970</name>
</gene>
<dbReference type="Proteomes" id="UP000176645">
    <property type="component" value="Unassembled WGS sequence"/>
</dbReference>
<proteinExistence type="predicted"/>
<protein>
    <recommendedName>
        <fullName evidence="3">DUF4258 domain-containing protein</fullName>
    </recommendedName>
</protein>
<reference evidence="1 2" key="1">
    <citation type="journal article" date="2016" name="Nat. Commun.">
        <title>Thousands of microbial genomes shed light on interconnected biogeochemical processes in an aquifer system.</title>
        <authorList>
            <person name="Anantharaman K."/>
            <person name="Brown C.T."/>
            <person name="Hug L.A."/>
            <person name="Sharon I."/>
            <person name="Castelle C.J."/>
            <person name="Probst A.J."/>
            <person name="Thomas B.C."/>
            <person name="Singh A."/>
            <person name="Wilkins M.J."/>
            <person name="Karaoz U."/>
            <person name="Brodie E.L."/>
            <person name="Williams K.H."/>
            <person name="Hubbard S.S."/>
            <person name="Banfield J.F."/>
        </authorList>
    </citation>
    <scope>NUCLEOTIDE SEQUENCE [LARGE SCALE GENOMIC DNA]</scope>
</reference>
<evidence type="ECO:0000313" key="2">
    <source>
        <dbReference type="Proteomes" id="UP000176645"/>
    </source>
</evidence>
<dbReference type="AlphaFoldDB" id="A0A1G1WHG6"/>
<evidence type="ECO:0000313" key="1">
    <source>
        <dbReference type="EMBL" id="OGY27169.1"/>
    </source>
</evidence>
<accession>A0A1G1WHG6</accession>
<evidence type="ECO:0008006" key="3">
    <source>
        <dbReference type="Google" id="ProtNLM"/>
    </source>
</evidence>
<organism evidence="1 2">
    <name type="scientific">Candidatus Woykebacteria bacterium RBG_19FT_COMBO_43_10</name>
    <dbReference type="NCBI Taxonomy" id="1802598"/>
    <lineage>
        <taxon>Bacteria</taxon>
        <taxon>Candidatus Woykeibacteriota</taxon>
    </lineage>
</organism>